<dbReference type="STRING" id="526226.Gbro_2253"/>
<evidence type="ECO:0008006" key="3">
    <source>
        <dbReference type="Google" id="ProtNLM"/>
    </source>
</evidence>
<name>D0LCI0_GORB4</name>
<protein>
    <recommendedName>
        <fullName evidence="3">AB hydrolase-1 domain-containing protein</fullName>
    </recommendedName>
</protein>
<dbReference type="eggNOG" id="COG2267">
    <property type="taxonomic scope" value="Bacteria"/>
</dbReference>
<dbReference type="Proteomes" id="UP000001219">
    <property type="component" value="Chromosome"/>
</dbReference>
<proteinExistence type="predicted"/>
<reference evidence="1 2" key="2">
    <citation type="journal article" date="2010" name="Stand. Genomic Sci.">
        <title>Complete genome sequence of Gordonia bronchialis type strain (3410).</title>
        <authorList>
            <person name="Ivanova N."/>
            <person name="Sikorski J."/>
            <person name="Jando M."/>
            <person name="Lapidus A."/>
            <person name="Nolan M."/>
            <person name="Lucas S."/>
            <person name="Del Rio T.G."/>
            <person name="Tice H."/>
            <person name="Copeland A."/>
            <person name="Cheng J.F."/>
            <person name="Chen F."/>
            <person name="Bruce D."/>
            <person name="Goodwin L."/>
            <person name="Pitluck S."/>
            <person name="Mavromatis K."/>
            <person name="Ovchinnikova G."/>
            <person name="Pati A."/>
            <person name="Chen A."/>
            <person name="Palaniappan K."/>
            <person name="Land M."/>
            <person name="Hauser L."/>
            <person name="Chang Y.J."/>
            <person name="Jeffries C.D."/>
            <person name="Chain P."/>
            <person name="Saunders E."/>
            <person name="Han C."/>
            <person name="Detter J.C."/>
            <person name="Brettin T."/>
            <person name="Rohde M."/>
            <person name="Goker M."/>
            <person name="Bristow J."/>
            <person name="Eisen J.A."/>
            <person name="Markowitz V."/>
            <person name="Hugenholtz P."/>
            <person name="Klenk H.P."/>
            <person name="Kyrpides N.C."/>
        </authorList>
    </citation>
    <scope>NUCLEOTIDE SEQUENCE [LARGE SCALE GENOMIC DNA]</scope>
    <source>
        <strain evidence="2">ATCC 25592 / DSM 43247 / BCRC 13721 / JCM 3198 / KCTC 3076 / NBRC 16047 / NCTC 10667</strain>
    </source>
</reference>
<evidence type="ECO:0000313" key="1">
    <source>
        <dbReference type="EMBL" id="ACY21501.1"/>
    </source>
</evidence>
<reference evidence="2" key="1">
    <citation type="submission" date="2009-10" db="EMBL/GenBank/DDBJ databases">
        <title>The complete chromosome of Gordonia bronchialis DSM 43247.</title>
        <authorList>
            <consortium name="US DOE Joint Genome Institute (JGI-PGF)"/>
            <person name="Lucas S."/>
            <person name="Copeland A."/>
            <person name="Lapidus A."/>
            <person name="Glavina del Rio T."/>
            <person name="Dalin E."/>
            <person name="Tice H."/>
            <person name="Bruce D."/>
            <person name="Goodwin L."/>
            <person name="Pitluck S."/>
            <person name="Kyrpides N."/>
            <person name="Mavromatis K."/>
            <person name="Ivanova N."/>
            <person name="Ovchinnikova G."/>
            <person name="Saunders E."/>
            <person name="Brettin T."/>
            <person name="Detter J.C."/>
            <person name="Han C."/>
            <person name="Larimer F."/>
            <person name="Land M."/>
            <person name="Hauser L."/>
            <person name="Markowitz V."/>
            <person name="Cheng J.-F."/>
            <person name="Hugenholtz P."/>
            <person name="Woyke T."/>
            <person name="Wu D."/>
            <person name="Jando M."/>
            <person name="Schneider S."/>
            <person name="Goeker M."/>
            <person name="Klenk H.-P."/>
            <person name="Eisen J.A."/>
        </authorList>
    </citation>
    <scope>NUCLEOTIDE SEQUENCE [LARGE SCALE GENOMIC DNA]</scope>
    <source>
        <strain evidence="2">ATCC 25592 / DSM 43247 / BCRC 13721 / JCM 3198 / KCTC 3076 / NBRC 16047 / NCTC 10667</strain>
    </source>
</reference>
<dbReference type="KEGG" id="gbr:Gbro_2253"/>
<dbReference type="EMBL" id="CP001802">
    <property type="protein sequence ID" value="ACY21501.1"/>
    <property type="molecule type" value="Genomic_DNA"/>
</dbReference>
<dbReference type="HOGENOM" id="CLU_1169941_0_0_11"/>
<dbReference type="SUPFAM" id="SSF53474">
    <property type="entry name" value="alpha/beta-Hydrolases"/>
    <property type="match status" value="1"/>
</dbReference>
<dbReference type="OrthoDB" id="4371333at2"/>
<dbReference type="Gene3D" id="3.40.50.1820">
    <property type="entry name" value="alpha/beta hydrolase"/>
    <property type="match status" value="1"/>
</dbReference>
<gene>
    <name evidence="1" type="ordered locus">Gbro_2253</name>
</gene>
<dbReference type="InterPro" id="IPR029058">
    <property type="entry name" value="AB_hydrolase_fold"/>
</dbReference>
<keyword evidence="2" id="KW-1185">Reference proteome</keyword>
<accession>D0LCI0</accession>
<sequence>MPANDAAGAPDPAVLVALPGTGSDADYIRRAFGPAAASLGVDLIAPEPANDLVGGYRATLDAAAGEGRPILVGGVSIGAAIALEWALDAGRSRCCGVLAALPAWSGSPEHAAAAHSATLTASSIERDGLEPTIGAMTATSPEWLAAELTRSWRGLADGLVTQLRCGAAYRAPGPAEIADLGVPLAVTAAIDDPVHPIGVARQWCAAAPRSALVEVTLAGWGARPALLGDSCARAWAALHHGQQDPEG</sequence>
<dbReference type="AlphaFoldDB" id="D0LCI0"/>
<evidence type="ECO:0000313" key="2">
    <source>
        <dbReference type="Proteomes" id="UP000001219"/>
    </source>
</evidence>
<dbReference type="RefSeq" id="WP_012834056.1">
    <property type="nucleotide sequence ID" value="NC_013441.1"/>
</dbReference>
<organism evidence="1 2">
    <name type="scientific">Gordonia bronchialis (strain ATCC 25592 / DSM 43247 / BCRC 13721 / JCM 3198 / KCTC 3076 / NBRC 16047 / NCTC 10667)</name>
    <name type="common">Rhodococcus bronchialis</name>
    <dbReference type="NCBI Taxonomy" id="526226"/>
    <lineage>
        <taxon>Bacteria</taxon>
        <taxon>Bacillati</taxon>
        <taxon>Actinomycetota</taxon>
        <taxon>Actinomycetes</taxon>
        <taxon>Mycobacteriales</taxon>
        <taxon>Gordoniaceae</taxon>
        <taxon>Gordonia</taxon>
    </lineage>
</organism>